<dbReference type="InterPro" id="IPR040773">
    <property type="entry name" value="Rpn6_N"/>
</dbReference>
<evidence type="ECO:0000313" key="6">
    <source>
        <dbReference type="EMBL" id="CAD5215158.1"/>
    </source>
</evidence>
<dbReference type="InterPro" id="IPR050871">
    <property type="entry name" value="26S_Proteasome/COP9_Components"/>
</dbReference>
<dbReference type="Proteomes" id="UP000783686">
    <property type="component" value="Unassembled WGS sequence"/>
</dbReference>
<gene>
    <name evidence="6" type="ORF">BOKJ2_LOCUS5953</name>
</gene>
<dbReference type="EMBL" id="CAJFDH010000003">
    <property type="protein sequence ID" value="CAD5215158.1"/>
    <property type="molecule type" value="Genomic_DNA"/>
</dbReference>
<comment type="caution">
    <text evidence="6">The sequence shown here is derived from an EMBL/GenBank/DDBJ whole genome shotgun (WGS) entry which is preliminary data.</text>
</comment>
<feature type="domain" description="PCI" evidence="5">
    <location>
        <begin position="220"/>
        <end position="389"/>
    </location>
</feature>
<dbReference type="Gene3D" id="1.25.40.570">
    <property type="match status" value="1"/>
</dbReference>
<dbReference type="OrthoDB" id="1418352at2759"/>
<dbReference type="AlphaFoldDB" id="A0A811KII2"/>
<evidence type="ECO:0000259" key="5">
    <source>
        <dbReference type="PROSITE" id="PS50250"/>
    </source>
</evidence>
<dbReference type="InterPro" id="IPR000717">
    <property type="entry name" value="PCI_dom"/>
</dbReference>
<comment type="subunit">
    <text evidence="3">Component of the lid subcomplex of the 19S proteasome regulatory particle complex (also named PA700 complex). The 26S proteasome consists of a 20S proteasome core and two 19S regulatory subunits.</text>
</comment>
<dbReference type="Pfam" id="PF01399">
    <property type="entry name" value="PCI"/>
    <property type="match status" value="1"/>
</dbReference>
<evidence type="ECO:0000256" key="4">
    <source>
        <dbReference type="SAM" id="MobiDB-lite"/>
    </source>
</evidence>
<evidence type="ECO:0000256" key="1">
    <source>
        <dbReference type="ARBA" id="ARBA00007454"/>
    </source>
</evidence>
<evidence type="ECO:0000256" key="3">
    <source>
        <dbReference type="ARBA" id="ARBA00062507"/>
    </source>
</evidence>
<comment type="similarity">
    <text evidence="1">Belongs to the proteasome subunit S9 family.</text>
</comment>
<proteinExistence type="inferred from homology"/>
<dbReference type="InterPro" id="IPR040780">
    <property type="entry name" value="Rpn6_C_helix"/>
</dbReference>
<dbReference type="Pfam" id="PF18055">
    <property type="entry name" value="RPN6_N"/>
    <property type="match status" value="1"/>
</dbReference>
<dbReference type="InterPro" id="IPR036390">
    <property type="entry name" value="WH_DNA-bd_sf"/>
</dbReference>
<dbReference type="PROSITE" id="PS50250">
    <property type="entry name" value="PCI"/>
    <property type="match status" value="1"/>
</dbReference>
<dbReference type="GO" id="GO:0000502">
    <property type="term" value="C:proteasome complex"/>
    <property type="evidence" value="ECO:0007669"/>
    <property type="project" value="UniProtKB-KW"/>
</dbReference>
<keyword evidence="2" id="KW-0647">Proteasome</keyword>
<dbReference type="SMART" id="SM00088">
    <property type="entry name" value="PINT"/>
    <property type="match status" value="1"/>
</dbReference>
<accession>A0A811KII2</accession>
<protein>
    <recommendedName>
        <fullName evidence="5">PCI domain-containing protein</fullName>
    </recommendedName>
</protein>
<sequence length="419" mass="47514">MSGGMAMETTPSFPHDNEEQSISHLTKFVTSPIRGDEDIREREDSIIKLGNLLVSNKKTHELRQMIEETRPFLVALGKAKAAKLVRDLVDMCLRIDQDGDIKIELVQESIQWAAAQNRNFLRQTLQARLVRLYNDLGRYPQALQQATDLVKELKKVDDKDLIVEVQLEESKACYHLSSLAKARAALTSARTTANAMYVSPAMQADLDMQAGILHAADERDFQTAYSYFYEAFEGYNMIENTKEATRALKYMLLSKVMLDASDEATNVLAHKNVVKYNGEEVTAMLAIANAAKNRSLKQFNEAFGHYRQELQCDPVVRKHFNALSDTMLEKELCRLIEPYSFVQISHIAERISIPIEKVEKKLAQMILDKKFSGSLHQGDGMLVVYDAEVEDHTYDLAVQTIRAMGEVVDVLYNRAKTIR</sequence>
<keyword evidence="7" id="KW-1185">Reference proteome</keyword>
<dbReference type="SUPFAM" id="SSF48452">
    <property type="entry name" value="TPR-like"/>
    <property type="match status" value="1"/>
</dbReference>
<name>A0A811KII2_9BILA</name>
<dbReference type="PANTHER" id="PTHR10678">
    <property type="entry name" value="26S PROTEASOME NON-ATPASE REGULATORY SUBUNIT 11/COP9 SIGNALOSOME COMPLEX SUBUNIT 2"/>
    <property type="match status" value="1"/>
</dbReference>
<dbReference type="InterPro" id="IPR011990">
    <property type="entry name" value="TPR-like_helical_dom_sf"/>
</dbReference>
<organism evidence="6 7">
    <name type="scientific">Bursaphelenchus okinawaensis</name>
    <dbReference type="NCBI Taxonomy" id="465554"/>
    <lineage>
        <taxon>Eukaryota</taxon>
        <taxon>Metazoa</taxon>
        <taxon>Ecdysozoa</taxon>
        <taxon>Nematoda</taxon>
        <taxon>Chromadorea</taxon>
        <taxon>Rhabditida</taxon>
        <taxon>Tylenchina</taxon>
        <taxon>Tylenchomorpha</taxon>
        <taxon>Aphelenchoidea</taxon>
        <taxon>Aphelenchoididae</taxon>
        <taxon>Bursaphelenchus</taxon>
    </lineage>
</organism>
<dbReference type="SUPFAM" id="SSF46785">
    <property type="entry name" value="Winged helix' DNA-binding domain"/>
    <property type="match status" value="1"/>
</dbReference>
<feature type="region of interest" description="Disordered" evidence="4">
    <location>
        <begin position="1"/>
        <end position="27"/>
    </location>
</feature>
<evidence type="ECO:0000313" key="7">
    <source>
        <dbReference type="Proteomes" id="UP000614601"/>
    </source>
</evidence>
<dbReference type="EMBL" id="CAJFCW020000003">
    <property type="protein sequence ID" value="CAG9103640.1"/>
    <property type="molecule type" value="Genomic_DNA"/>
</dbReference>
<dbReference type="FunFam" id="1.25.40.570:FF:000016">
    <property type="entry name" value="26S proteasome regulatory subunit"/>
    <property type="match status" value="1"/>
</dbReference>
<dbReference type="SMART" id="SM00753">
    <property type="entry name" value="PAM"/>
    <property type="match status" value="1"/>
</dbReference>
<evidence type="ECO:0000256" key="2">
    <source>
        <dbReference type="ARBA" id="ARBA00022942"/>
    </source>
</evidence>
<dbReference type="Pfam" id="PF18503">
    <property type="entry name" value="RPN6_C_helix"/>
    <property type="match status" value="1"/>
</dbReference>
<reference evidence="6" key="1">
    <citation type="submission" date="2020-09" db="EMBL/GenBank/DDBJ databases">
        <authorList>
            <person name="Kikuchi T."/>
        </authorList>
    </citation>
    <scope>NUCLEOTIDE SEQUENCE</scope>
    <source>
        <strain evidence="6">SH1</strain>
    </source>
</reference>
<dbReference type="Proteomes" id="UP000614601">
    <property type="component" value="Unassembled WGS sequence"/>
</dbReference>